<gene>
    <name evidence="1" type="ordered locus">Sbal_1693</name>
</gene>
<sequence length="76" mass="8617">MNMPSGQNDPNANPCIRNCCLDQQDICLGCFRHLDEILAWRAMSDVERQACFARMAQRKAESQAKRSGVNRTLDSE</sequence>
<dbReference type="InterPro" id="IPR010710">
    <property type="entry name" value="DUF1289"/>
</dbReference>
<reference evidence="1 2" key="1">
    <citation type="submission" date="2007-02" db="EMBL/GenBank/DDBJ databases">
        <title>Complete sequence of chromosome of Shewanella baltica OS155.</title>
        <authorList>
            <consortium name="US DOE Joint Genome Institute"/>
            <person name="Copeland A."/>
            <person name="Lucas S."/>
            <person name="Lapidus A."/>
            <person name="Barry K."/>
            <person name="Detter J.C."/>
            <person name="Glavina del Rio T."/>
            <person name="Hammon N."/>
            <person name="Israni S."/>
            <person name="Dalin E."/>
            <person name="Tice H."/>
            <person name="Pitluck S."/>
            <person name="Sims D.R."/>
            <person name="Brettin T."/>
            <person name="Bruce D."/>
            <person name="Han C."/>
            <person name="Tapia R."/>
            <person name="Brainard J."/>
            <person name="Schmutz J."/>
            <person name="Larimer F."/>
            <person name="Land M."/>
            <person name="Hauser L."/>
            <person name="Kyrpides N."/>
            <person name="Mikhailova N."/>
            <person name="Brettar I."/>
            <person name="Klappenbach J."/>
            <person name="Konstantinidis K."/>
            <person name="Rodrigues J."/>
            <person name="Tiedje J."/>
            <person name="Richardson P."/>
        </authorList>
    </citation>
    <scope>NUCLEOTIDE SEQUENCE [LARGE SCALE GENOMIC DNA]</scope>
    <source>
        <strain evidence="2">OS155 / ATCC BAA-1091</strain>
    </source>
</reference>
<dbReference type="PANTHER" id="PTHR35175:SF2">
    <property type="entry name" value="DUF1289 DOMAIN-CONTAINING PROTEIN"/>
    <property type="match status" value="1"/>
</dbReference>
<dbReference type="AlphaFoldDB" id="A3D391"/>
<dbReference type="OrthoDB" id="9811423at2"/>
<dbReference type="Proteomes" id="UP000001557">
    <property type="component" value="Chromosome"/>
</dbReference>
<dbReference type="HOGENOM" id="CLU_162538_4_2_6"/>
<dbReference type="STRING" id="325240.Sbal_1693"/>
<name>A3D391_SHEB5</name>
<evidence type="ECO:0000313" key="1">
    <source>
        <dbReference type="EMBL" id="ABN61204.1"/>
    </source>
</evidence>
<keyword evidence="2" id="KW-1185">Reference proteome</keyword>
<proteinExistence type="predicted"/>
<dbReference type="GeneID" id="11771939"/>
<dbReference type="KEGG" id="sbl:Sbal_1693"/>
<organism evidence="1 2">
    <name type="scientific">Shewanella baltica (strain OS155 / ATCC BAA-1091)</name>
    <dbReference type="NCBI Taxonomy" id="325240"/>
    <lineage>
        <taxon>Bacteria</taxon>
        <taxon>Pseudomonadati</taxon>
        <taxon>Pseudomonadota</taxon>
        <taxon>Gammaproteobacteria</taxon>
        <taxon>Alteromonadales</taxon>
        <taxon>Shewanellaceae</taxon>
        <taxon>Shewanella</taxon>
    </lineage>
</organism>
<accession>A3D391</accession>
<dbReference type="PANTHER" id="PTHR35175">
    <property type="entry name" value="DUF1289 DOMAIN-CONTAINING PROTEIN"/>
    <property type="match status" value="1"/>
</dbReference>
<dbReference type="EMBL" id="CP000563">
    <property type="protein sequence ID" value="ABN61204.1"/>
    <property type="molecule type" value="Genomic_DNA"/>
</dbReference>
<evidence type="ECO:0000313" key="2">
    <source>
        <dbReference type="Proteomes" id="UP000001557"/>
    </source>
</evidence>
<protein>
    <recommendedName>
        <fullName evidence="3">Fe-S protein</fullName>
    </recommendedName>
</protein>
<evidence type="ECO:0008006" key="3">
    <source>
        <dbReference type="Google" id="ProtNLM"/>
    </source>
</evidence>
<dbReference type="Pfam" id="PF06945">
    <property type="entry name" value="DUF1289"/>
    <property type="match status" value="1"/>
</dbReference>
<dbReference type="RefSeq" id="WP_011846519.1">
    <property type="nucleotide sequence ID" value="NC_009052.1"/>
</dbReference>